<dbReference type="InterPro" id="IPR020845">
    <property type="entry name" value="AMP-binding_CS"/>
</dbReference>
<feature type="domain" description="AMP-dependent synthetase/ligase" evidence="4">
    <location>
        <begin position="27"/>
        <end position="406"/>
    </location>
</feature>
<proteinExistence type="inferred from homology"/>
<evidence type="ECO:0000259" key="5">
    <source>
        <dbReference type="Pfam" id="PF13193"/>
    </source>
</evidence>
<evidence type="ECO:0000259" key="4">
    <source>
        <dbReference type="Pfam" id="PF00501"/>
    </source>
</evidence>
<dbReference type="InterPro" id="IPR025110">
    <property type="entry name" value="AMP-bd_C"/>
</dbReference>
<protein>
    <submittedName>
        <fullName evidence="6">Acyl-CoA synthetases/AMP-acid ligases II</fullName>
    </submittedName>
</protein>
<evidence type="ECO:0000256" key="1">
    <source>
        <dbReference type="ARBA" id="ARBA00006432"/>
    </source>
</evidence>
<keyword evidence="3" id="KW-0812">Transmembrane</keyword>
<evidence type="ECO:0000256" key="3">
    <source>
        <dbReference type="SAM" id="Phobius"/>
    </source>
</evidence>
<dbReference type="SUPFAM" id="SSF56801">
    <property type="entry name" value="Acetyl-CoA synthetase-like"/>
    <property type="match status" value="1"/>
</dbReference>
<dbReference type="InterPro" id="IPR045851">
    <property type="entry name" value="AMP-bd_C_sf"/>
</dbReference>
<feature type="domain" description="AMP-binding enzyme C-terminal" evidence="5">
    <location>
        <begin position="457"/>
        <end position="539"/>
    </location>
</feature>
<keyword evidence="2 6" id="KW-0436">Ligase</keyword>
<evidence type="ECO:0000313" key="7">
    <source>
        <dbReference type="Proteomes" id="UP001203852"/>
    </source>
</evidence>
<dbReference type="Gene3D" id="3.30.300.30">
    <property type="match status" value="1"/>
</dbReference>
<name>A0AAN6IFU5_9EURO</name>
<dbReference type="InterPro" id="IPR042099">
    <property type="entry name" value="ANL_N_sf"/>
</dbReference>
<comment type="similarity">
    <text evidence="1">Belongs to the ATP-dependent AMP-binding enzyme family.</text>
</comment>
<dbReference type="PANTHER" id="PTHR24096">
    <property type="entry name" value="LONG-CHAIN-FATTY-ACID--COA LIGASE"/>
    <property type="match status" value="1"/>
</dbReference>
<sequence length="560" mass="62028">MSPHIYRSNYPPLRVPTDSSLSEFLLENNPDDTPRDQVILSDYAEPFNTITYGGLRSTAAQAAAGLKQLFKVNEGDCICIVAENSVNWILLAHAVHWFGGVFSVVSSLATSSELVHYFAIAEPEIVATTPENYGKVMDALQISNECHRSPKCLLIEDGFPNSRYPDHLLFPRDVVKEGGPLLPPFRLPKDARQVPAAMVFSSGTSGNPKGVLLSHYNLIGNLLSFRATDPLLYNGFQREVFFLPFAHIYGLAVVVLGSAFNGCHVVVMKRFNYTKYVERASEIRATILRMVPSTAVAMAKDANIDKLDLRSVRYIMCGGAPLQAEVVRNLQSRMGDTLVVFQSYGLSEALVSTLKGQFPANKAGSVGKLFAGVQLRVVDDDFVDVTPGTQGECVVMGPSVFIFRGYAKNKEETAATFKDGWFLTGDVVRVDEDNYIWVTERKKELIKYKGYQVPPAELEGILLSHPEVLDAAVCATWDQTQVAELPTAYVSLQKSVASAEIPYVLREIRKYTEAKISPYKRLRGGVHHLRQIPRGANGKLLRRLLPARLEGEKNKRTPKL</sequence>
<dbReference type="Proteomes" id="UP001203852">
    <property type="component" value="Unassembled WGS sequence"/>
</dbReference>
<dbReference type="GO" id="GO:0019748">
    <property type="term" value="P:secondary metabolic process"/>
    <property type="evidence" value="ECO:0007669"/>
    <property type="project" value="TreeGrafter"/>
</dbReference>
<dbReference type="GO" id="GO:0016405">
    <property type="term" value="F:CoA-ligase activity"/>
    <property type="evidence" value="ECO:0007669"/>
    <property type="project" value="TreeGrafter"/>
</dbReference>
<evidence type="ECO:0000256" key="2">
    <source>
        <dbReference type="ARBA" id="ARBA00022598"/>
    </source>
</evidence>
<dbReference type="Pfam" id="PF00501">
    <property type="entry name" value="AMP-binding"/>
    <property type="match status" value="1"/>
</dbReference>
<accession>A0AAN6IFU5</accession>
<keyword evidence="7" id="KW-1185">Reference proteome</keyword>
<dbReference type="PROSITE" id="PS00455">
    <property type="entry name" value="AMP_BINDING"/>
    <property type="match status" value="1"/>
</dbReference>
<dbReference type="PANTHER" id="PTHR24096:SF149">
    <property type="entry name" value="AMP-BINDING DOMAIN-CONTAINING PROTEIN-RELATED"/>
    <property type="match status" value="1"/>
</dbReference>
<keyword evidence="3" id="KW-1133">Transmembrane helix</keyword>
<dbReference type="InterPro" id="IPR000873">
    <property type="entry name" value="AMP-dep_synth/lig_dom"/>
</dbReference>
<evidence type="ECO:0000313" key="6">
    <source>
        <dbReference type="EMBL" id="KAI1615936.1"/>
    </source>
</evidence>
<dbReference type="AlphaFoldDB" id="A0AAN6IFU5"/>
<organism evidence="6 7">
    <name type="scientific">Exophiala viscosa</name>
    <dbReference type="NCBI Taxonomy" id="2486360"/>
    <lineage>
        <taxon>Eukaryota</taxon>
        <taxon>Fungi</taxon>
        <taxon>Dikarya</taxon>
        <taxon>Ascomycota</taxon>
        <taxon>Pezizomycotina</taxon>
        <taxon>Eurotiomycetes</taxon>
        <taxon>Chaetothyriomycetidae</taxon>
        <taxon>Chaetothyriales</taxon>
        <taxon>Herpotrichiellaceae</taxon>
        <taxon>Exophiala</taxon>
    </lineage>
</organism>
<reference evidence="6" key="1">
    <citation type="journal article" date="2022" name="bioRxiv">
        <title>Deciphering the potential niche of two novel black yeast fungi from a biological soil crust based on their genomes, phenotypes, and melanin regulation.</title>
        <authorList>
            <consortium name="DOE Joint Genome Institute"/>
            <person name="Carr E.C."/>
            <person name="Barton Q."/>
            <person name="Grambo S."/>
            <person name="Sullivan M."/>
            <person name="Renfro C.M."/>
            <person name="Kuo A."/>
            <person name="Pangilinan J."/>
            <person name="Lipzen A."/>
            <person name="Keymanesh K."/>
            <person name="Savage E."/>
            <person name="Barry K."/>
            <person name="Grigoriev I.V."/>
            <person name="Riekhof W.R."/>
            <person name="Harris S.S."/>
        </authorList>
    </citation>
    <scope>NUCLEOTIDE SEQUENCE</scope>
    <source>
        <strain evidence="6">JF 03-4F</strain>
    </source>
</reference>
<dbReference type="EMBL" id="MU404351">
    <property type="protein sequence ID" value="KAI1615936.1"/>
    <property type="molecule type" value="Genomic_DNA"/>
</dbReference>
<comment type="caution">
    <text evidence="6">The sequence shown here is derived from an EMBL/GenBank/DDBJ whole genome shotgun (WGS) entry which is preliminary data.</text>
</comment>
<dbReference type="Pfam" id="PF13193">
    <property type="entry name" value="AMP-binding_C"/>
    <property type="match status" value="1"/>
</dbReference>
<feature type="transmembrane region" description="Helical" evidence="3">
    <location>
        <begin position="240"/>
        <end position="260"/>
    </location>
</feature>
<gene>
    <name evidence="6" type="ORF">EDD36DRAFT_483718</name>
</gene>
<dbReference type="Gene3D" id="3.40.50.12780">
    <property type="entry name" value="N-terminal domain of ligase-like"/>
    <property type="match status" value="1"/>
</dbReference>
<keyword evidence="3" id="KW-0472">Membrane</keyword>